<dbReference type="RefSeq" id="WP_144635880.1">
    <property type="nucleotide sequence ID" value="NZ_BNAX01000018.1"/>
</dbReference>
<dbReference type="PANTHER" id="PTHR30055:SF234">
    <property type="entry name" value="HTH-TYPE TRANSCRIPTIONAL REGULATOR BETI"/>
    <property type="match status" value="1"/>
</dbReference>
<dbReference type="Gene3D" id="1.10.357.10">
    <property type="entry name" value="Tetracycline Repressor, domain 2"/>
    <property type="match status" value="1"/>
</dbReference>
<organism evidence="7 8">
    <name type="scientific">Amycolatopsis acidiphila</name>
    <dbReference type="NCBI Taxonomy" id="715473"/>
    <lineage>
        <taxon>Bacteria</taxon>
        <taxon>Bacillati</taxon>
        <taxon>Actinomycetota</taxon>
        <taxon>Actinomycetes</taxon>
        <taxon>Pseudonocardiales</taxon>
        <taxon>Pseudonocardiaceae</taxon>
        <taxon>Amycolatopsis</taxon>
    </lineage>
</organism>
<dbReference type="InterPro" id="IPR001647">
    <property type="entry name" value="HTH_TetR"/>
</dbReference>
<evidence type="ECO:0000256" key="4">
    <source>
        <dbReference type="PROSITE-ProRule" id="PRU00335"/>
    </source>
</evidence>
<dbReference type="PRINTS" id="PR00455">
    <property type="entry name" value="HTHTETR"/>
</dbReference>
<evidence type="ECO:0000313" key="8">
    <source>
        <dbReference type="Proteomes" id="UP000318578"/>
    </source>
</evidence>
<gene>
    <name evidence="7" type="ORF">FNH06_07825</name>
</gene>
<sequence length="269" mass="29452">MADDSKKATGAKTGRAAKAGNAGEQASRGTARRGLVEDQIFAEAARLFAERGFAGTSLQDIADAMGMTRPALYYYVRNKDELLARLITETTEAPAAEIRRLAKHPDADPAVRLRGVARAMALRRATDPNRFQMLIRSEAELPPELARSHRAAQRATLRELILLIEEGIESGQFRPVDPRTTALAVIGMCNWISWWQHSLGEQTPNEVAEQIADLALVMVRQPDGHVPGGAGPRGVIAQLRADLDYLERALDQQSQAKGAEKPQARRRSS</sequence>
<dbReference type="PANTHER" id="PTHR30055">
    <property type="entry name" value="HTH-TYPE TRANSCRIPTIONAL REGULATOR RUTR"/>
    <property type="match status" value="1"/>
</dbReference>
<dbReference type="PROSITE" id="PS50977">
    <property type="entry name" value="HTH_TETR_2"/>
    <property type="match status" value="1"/>
</dbReference>
<evidence type="ECO:0000256" key="2">
    <source>
        <dbReference type="ARBA" id="ARBA00023125"/>
    </source>
</evidence>
<dbReference type="InterPro" id="IPR050109">
    <property type="entry name" value="HTH-type_TetR-like_transc_reg"/>
</dbReference>
<feature type="domain" description="HTH tetR-type" evidence="6">
    <location>
        <begin position="34"/>
        <end position="94"/>
    </location>
</feature>
<dbReference type="Pfam" id="PF17932">
    <property type="entry name" value="TetR_C_24"/>
    <property type="match status" value="1"/>
</dbReference>
<keyword evidence="8" id="KW-1185">Reference proteome</keyword>
<proteinExistence type="predicted"/>
<feature type="DNA-binding region" description="H-T-H motif" evidence="4">
    <location>
        <begin position="57"/>
        <end position="76"/>
    </location>
</feature>
<evidence type="ECO:0000256" key="5">
    <source>
        <dbReference type="SAM" id="MobiDB-lite"/>
    </source>
</evidence>
<dbReference type="InterPro" id="IPR009057">
    <property type="entry name" value="Homeodomain-like_sf"/>
</dbReference>
<evidence type="ECO:0000259" key="6">
    <source>
        <dbReference type="PROSITE" id="PS50977"/>
    </source>
</evidence>
<dbReference type="GO" id="GO:0000976">
    <property type="term" value="F:transcription cis-regulatory region binding"/>
    <property type="evidence" value="ECO:0007669"/>
    <property type="project" value="TreeGrafter"/>
</dbReference>
<keyword evidence="2 4" id="KW-0238">DNA-binding</keyword>
<protein>
    <submittedName>
        <fullName evidence="7">TetR/AcrR family transcriptional regulator</fullName>
    </submittedName>
</protein>
<comment type="caution">
    <text evidence="7">The sequence shown here is derived from an EMBL/GenBank/DDBJ whole genome shotgun (WGS) entry which is preliminary data.</text>
</comment>
<keyword evidence="3" id="KW-0804">Transcription</keyword>
<feature type="region of interest" description="Disordered" evidence="5">
    <location>
        <begin position="1"/>
        <end position="31"/>
    </location>
</feature>
<dbReference type="InterPro" id="IPR036271">
    <property type="entry name" value="Tet_transcr_reg_TetR-rel_C_sf"/>
</dbReference>
<accession>A0A558AIK6</accession>
<feature type="compositionally biased region" description="Low complexity" evidence="5">
    <location>
        <begin position="8"/>
        <end position="23"/>
    </location>
</feature>
<dbReference type="OrthoDB" id="3190535at2"/>
<evidence type="ECO:0000256" key="3">
    <source>
        <dbReference type="ARBA" id="ARBA00023163"/>
    </source>
</evidence>
<name>A0A558AIK6_9PSEU</name>
<dbReference type="SUPFAM" id="SSF46689">
    <property type="entry name" value="Homeodomain-like"/>
    <property type="match status" value="1"/>
</dbReference>
<dbReference type="GO" id="GO:0003700">
    <property type="term" value="F:DNA-binding transcription factor activity"/>
    <property type="evidence" value="ECO:0007669"/>
    <property type="project" value="TreeGrafter"/>
</dbReference>
<dbReference type="Pfam" id="PF00440">
    <property type="entry name" value="TetR_N"/>
    <property type="match status" value="1"/>
</dbReference>
<dbReference type="EMBL" id="VJZA01000008">
    <property type="protein sequence ID" value="TVT24100.1"/>
    <property type="molecule type" value="Genomic_DNA"/>
</dbReference>
<evidence type="ECO:0000256" key="1">
    <source>
        <dbReference type="ARBA" id="ARBA00023015"/>
    </source>
</evidence>
<dbReference type="Proteomes" id="UP000318578">
    <property type="component" value="Unassembled WGS sequence"/>
</dbReference>
<reference evidence="7 8" key="1">
    <citation type="submission" date="2019-07" db="EMBL/GenBank/DDBJ databases">
        <title>New species of Amycolatopsis and Streptomyces.</title>
        <authorList>
            <person name="Duangmal K."/>
            <person name="Teo W.F.A."/>
            <person name="Lipun K."/>
        </authorList>
    </citation>
    <scope>NUCLEOTIDE SEQUENCE [LARGE SCALE GENOMIC DNA]</scope>
    <source>
        <strain evidence="7 8">JCM 30562</strain>
    </source>
</reference>
<dbReference type="SUPFAM" id="SSF48498">
    <property type="entry name" value="Tetracyclin repressor-like, C-terminal domain"/>
    <property type="match status" value="1"/>
</dbReference>
<dbReference type="InterPro" id="IPR041490">
    <property type="entry name" value="KstR2_TetR_C"/>
</dbReference>
<evidence type="ECO:0000313" key="7">
    <source>
        <dbReference type="EMBL" id="TVT24100.1"/>
    </source>
</evidence>
<keyword evidence="1" id="KW-0805">Transcription regulation</keyword>
<dbReference type="AlphaFoldDB" id="A0A558AIK6"/>